<proteinExistence type="predicted"/>
<accession>A0A8C6ZDL4</accession>
<name>A0A8C6ZDL4_NOTPE</name>
<reference evidence="1" key="2">
    <citation type="submission" date="2025-09" db="UniProtKB">
        <authorList>
            <consortium name="Ensembl"/>
        </authorList>
    </citation>
    <scope>IDENTIFICATION</scope>
</reference>
<evidence type="ECO:0000313" key="2">
    <source>
        <dbReference type="Proteomes" id="UP000694420"/>
    </source>
</evidence>
<organism evidence="1 2">
    <name type="scientific">Nothoprocta perdicaria</name>
    <name type="common">Chilean tinamou</name>
    <name type="synonym">Crypturus perdicarius</name>
    <dbReference type="NCBI Taxonomy" id="30464"/>
    <lineage>
        <taxon>Eukaryota</taxon>
        <taxon>Metazoa</taxon>
        <taxon>Chordata</taxon>
        <taxon>Craniata</taxon>
        <taxon>Vertebrata</taxon>
        <taxon>Euteleostomi</taxon>
        <taxon>Archelosauria</taxon>
        <taxon>Archosauria</taxon>
        <taxon>Dinosauria</taxon>
        <taxon>Saurischia</taxon>
        <taxon>Theropoda</taxon>
        <taxon>Coelurosauria</taxon>
        <taxon>Aves</taxon>
        <taxon>Palaeognathae</taxon>
        <taxon>Tinamiformes</taxon>
        <taxon>Tinamidae</taxon>
        <taxon>Nothoprocta</taxon>
    </lineage>
</organism>
<dbReference type="Proteomes" id="UP000694420">
    <property type="component" value="Unplaced"/>
</dbReference>
<keyword evidence="2" id="KW-1185">Reference proteome</keyword>
<evidence type="ECO:0000313" key="1">
    <source>
        <dbReference type="Ensembl" id="ENSNPEP00000012324.1"/>
    </source>
</evidence>
<reference evidence="1" key="1">
    <citation type="submission" date="2025-08" db="UniProtKB">
        <authorList>
            <consortium name="Ensembl"/>
        </authorList>
    </citation>
    <scope>IDENTIFICATION</scope>
</reference>
<sequence>RRQQWLGGGRRTRILTDIKGSFQGLDVGGDAGDAVDAHLLHAPPLYLLHALAHDPLPSAAAATCPAGRGKEESVLAHPLWGKDRCDPLANYVF</sequence>
<protein>
    <submittedName>
        <fullName evidence="1">Uncharacterized protein</fullName>
    </submittedName>
</protein>
<dbReference type="AlphaFoldDB" id="A0A8C6ZDL4"/>
<dbReference type="Ensembl" id="ENSNPET00000012630.1">
    <property type="protein sequence ID" value="ENSNPEP00000012324.1"/>
    <property type="gene ID" value="ENSNPEG00000009223.1"/>
</dbReference>